<dbReference type="Proteomes" id="UP000521676">
    <property type="component" value="Unassembled WGS sequence"/>
</dbReference>
<evidence type="ECO:0000313" key="2">
    <source>
        <dbReference type="EMBL" id="WJW66809.1"/>
    </source>
</evidence>
<evidence type="ECO:0000313" key="1">
    <source>
        <dbReference type="EMBL" id="NWJ44927.1"/>
    </source>
</evidence>
<evidence type="ECO:0000313" key="4">
    <source>
        <dbReference type="Proteomes" id="UP001431572"/>
    </source>
</evidence>
<accession>A0A8T7LVM2</accession>
<gene>
    <name evidence="1" type="ORF">HXX08_03525</name>
    <name evidence="2" type="ORF">OZ401_000054</name>
</gene>
<dbReference type="AlphaFoldDB" id="A0A8T7LVM2"/>
<keyword evidence="4" id="KW-1185">Reference proteome</keyword>
<reference evidence="2" key="2">
    <citation type="journal article" date="2024" name="Nature">
        <title>Anoxygenic phototroph of the Chloroflexota uses a type I reaction centre.</title>
        <authorList>
            <person name="Tsuji J.M."/>
            <person name="Shaw N.A."/>
            <person name="Nagashima S."/>
            <person name="Venkiteswaran J.J."/>
            <person name="Schiff S.L."/>
            <person name="Watanabe T."/>
            <person name="Fukui M."/>
            <person name="Hanada S."/>
            <person name="Tank M."/>
            <person name="Neufeld J.D."/>
        </authorList>
    </citation>
    <scope>NUCLEOTIDE SEQUENCE</scope>
    <source>
        <strain evidence="2">L227-S17</strain>
    </source>
</reference>
<evidence type="ECO:0000313" key="3">
    <source>
        <dbReference type="Proteomes" id="UP000521676"/>
    </source>
</evidence>
<protein>
    <submittedName>
        <fullName evidence="1">Uncharacterized protein</fullName>
    </submittedName>
</protein>
<dbReference type="RefSeq" id="WP_341468702.1">
    <property type="nucleotide sequence ID" value="NZ_CP128399.1"/>
</dbReference>
<proteinExistence type="predicted"/>
<dbReference type="EMBL" id="CP128399">
    <property type="protein sequence ID" value="WJW66809.1"/>
    <property type="molecule type" value="Genomic_DNA"/>
</dbReference>
<reference evidence="1 3" key="1">
    <citation type="submission" date="2020-06" db="EMBL/GenBank/DDBJ databases">
        <title>Anoxygenic phototrophic Chloroflexota member uses a Type I reaction center.</title>
        <authorList>
            <person name="Tsuji J.M."/>
            <person name="Shaw N.A."/>
            <person name="Nagashima S."/>
            <person name="Venkiteswaran J."/>
            <person name="Schiff S.L."/>
            <person name="Hanada S."/>
            <person name="Tank M."/>
            <person name="Neufeld J.D."/>
        </authorList>
    </citation>
    <scope>NUCLEOTIDE SEQUENCE [LARGE SCALE GENOMIC DNA]</scope>
    <source>
        <strain evidence="1">L227-S17</strain>
    </source>
</reference>
<name>A0A8T7LVM2_9CHLR</name>
<organism evidence="1 3">
    <name type="scientific">Candidatus Chlorohelix allophototropha</name>
    <dbReference type="NCBI Taxonomy" id="3003348"/>
    <lineage>
        <taxon>Bacteria</taxon>
        <taxon>Bacillati</taxon>
        <taxon>Chloroflexota</taxon>
        <taxon>Chloroflexia</taxon>
        <taxon>Candidatus Chloroheliales</taxon>
        <taxon>Candidatus Chloroheliaceae</taxon>
        <taxon>Candidatus Chlorohelix</taxon>
    </lineage>
</organism>
<dbReference type="Proteomes" id="UP001431572">
    <property type="component" value="Chromosome 1"/>
</dbReference>
<sequence length="170" mass="18982">MRNSEKTGESFITIQATPAQAQRLLELGAISESQARHASEAGGLMVRLPAHLVNEFRNNEPVSLPDSLITLAATGGTQSQPFDEELELDKMADWFHRAGLNSAARLFFATNRPLSFFGSQFLLALQPLTRTAFGLNDPTGRWSKLLEKRSNLDRLVYKLERLAQQQRGKK</sequence>
<dbReference type="EMBL" id="JACATZ010000001">
    <property type="protein sequence ID" value="NWJ44927.1"/>
    <property type="molecule type" value="Genomic_DNA"/>
</dbReference>